<accession>A0A3G9JEI2</accession>
<sequence length="39" mass="4284">MPKNENAMPEETIWIITAEDTPVTPDKDAKRGNDSVVVA</sequence>
<dbReference type="AlphaFoldDB" id="A0A3G9JEI2"/>
<proteinExistence type="predicted"/>
<name>A0A3G9JEI2_MICVR</name>
<evidence type="ECO:0000256" key="1">
    <source>
        <dbReference type="SAM" id="MobiDB-lite"/>
    </source>
</evidence>
<feature type="region of interest" description="Disordered" evidence="1">
    <location>
        <begin position="18"/>
        <end position="39"/>
    </location>
</feature>
<reference evidence="2 3" key="1">
    <citation type="submission" date="2018-11" db="EMBL/GenBank/DDBJ databases">
        <title>Complete genome sequence of Microcystis aeruginosa NIES-102.</title>
        <authorList>
            <person name="Yamaguchi H."/>
            <person name="Suzuki S."/>
            <person name="Kawachi M."/>
        </authorList>
    </citation>
    <scope>NUCLEOTIDE SEQUENCE [LARGE SCALE GENOMIC DNA]</scope>
    <source>
        <strain evidence="2 3">NIES-102</strain>
    </source>
</reference>
<protein>
    <submittedName>
        <fullName evidence="2">Uncharacterized protein</fullName>
    </submittedName>
</protein>
<dbReference type="EMBL" id="AP019314">
    <property type="protein sequence ID" value="BBH38976.1"/>
    <property type="molecule type" value="Genomic_DNA"/>
</dbReference>
<evidence type="ECO:0000313" key="2">
    <source>
        <dbReference type="EMBL" id="BBH38976.1"/>
    </source>
</evidence>
<evidence type="ECO:0000313" key="3">
    <source>
        <dbReference type="Proteomes" id="UP000278152"/>
    </source>
</evidence>
<gene>
    <name evidence="2" type="ORF">myaer102_14920</name>
</gene>
<dbReference type="KEGG" id="mvz:myaer102_14920"/>
<dbReference type="Proteomes" id="UP000278152">
    <property type="component" value="Chromosome"/>
</dbReference>
<organism evidence="2 3">
    <name type="scientific">Microcystis viridis NIES-102</name>
    <dbReference type="NCBI Taxonomy" id="213615"/>
    <lineage>
        <taxon>Bacteria</taxon>
        <taxon>Bacillati</taxon>
        <taxon>Cyanobacteriota</taxon>
        <taxon>Cyanophyceae</taxon>
        <taxon>Oscillatoriophycideae</taxon>
        <taxon>Chroococcales</taxon>
        <taxon>Microcystaceae</taxon>
        <taxon>Microcystis</taxon>
    </lineage>
</organism>